<dbReference type="EMBL" id="CP036279">
    <property type="protein sequence ID" value="QDU61131.1"/>
    <property type="molecule type" value="Genomic_DNA"/>
</dbReference>
<sequence length="63" mass="7053">MSIPLYVQIKMLLAVSPGRPWPYPLRRESLTLSESTDYPQQSGWECGSGSSVSNVDREWPVGL</sequence>
<organism evidence="2 3">
    <name type="scientific">Kolteria novifilia</name>
    <dbReference type="NCBI Taxonomy" id="2527975"/>
    <lineage>
        <taxon>Bacteria</taxon>
        <taxon>Pseudomonadati</taxon>
        <taxon>Planctomycetota</taxon>
        <taxon>Planctomycetia</taxon>
        <taxon>Kolteriales</taxon>
        <taxon>Kolteriaceae</taxon>
        <taxon>Kolteria</taxon>
    </lineage>
</organism>
<evidence type="ECO:0000313" key="2">
    <source>
        <dbReference type="EMBL" id="QDU61131.1"/>
    </source>
</evidence>
<feature type="compositionally biased region" description="Polar residues" evidence="1">
    <location>
        <begin position="32"/>
        <end position="54"/>
    </location>
</feature>
<dbReference type="KEGG" id="knv:Pan216_19850"/>
<gene>
    <name evidence="2" type="ORF">Pan216_19850</name>
</gene>
<accession>A0A518B2B4</accession>
<name>A0A518B2B4_9BACT</name>
<dbReference type="AlphaFoldDB" id="A0A518B2B4"/>
<dbReference type="Proteomes" id="UP000317093">
    <property type="component" value="Chromosome"/>
</dbReference>
<evidence type="ECO:0000313" key="3">
    <source>
        <dbReference type="Proteomes" id="UP000317093"/>
    </source>
</evidence>
<keyword evidence="3" id="KW-1185">Reference proteome</keyword>
<feature type="region of interest" description="Disordered" evidence="1">
    <location>
        <begin position="32"/>
        <end position="63"/>
    </location>
</feature>
<evidence type="ECO:0000256" key="1">
    <source>
        <dbReference type="SAM" id="MobiDB-lite"/>
    </source>
</evidence>
<reference evidence="2 3" key="1">
    <citation type="submission" date="2019-02" db="EMBL/GenBank/DDBJ databases">
        <title>Deep-cultivation of Planctomycetes and their phenomic and genomic characterization uncovers novel biology.</title>
        <authorList>
            <person name="Wiegand S."/>
            <person name="Jogler M."/>
            <person name="Boedeker C."/>
            <person name="Pinto D."/>
            <person name="Vollmers J."/>
            <person name="Rivas-Marin E."/>
            <person name="Kohn T."/>
            <person name="Peeters S.H."/>
            <person name="Heuer A."/>
            <person name="Rast P."/>
            <person name="Oberbeckmann S."/>
            <person name="Bunk B."/>
            <person name="Jeske O."/>
            <person name="Meyerdierks A."/>
            <person name="Storesund J.E."/>
            <person name="Kallscheuer N."/>
            <person name="Luecker S."/>
            <person name="Lage O.M."/>
            <person name="Pohl T."/>
            <person name="Merkel B.J."/>
            <person name="Hornburger P."/>
            <person name="Mueller R.-W."/>
            <person name="Bruemmer F."/>
            <person name="Labrenz M."/>
            <person name="Spormann A.M."/>
            <person name="Op den Camp H."/>
            <person name="Overmann J."/>
            <person name="Amann R."/>
            <person name="Jetten M.S.M."/>
            <person name="Mascher T."/>
            <person name="Medema M.H."/>
            <person name="Devos D.P."/>
            <person name="Kaster A.-K."/>
            <person name="Ovreas L."/>
            <person name="Rohde M."/>
            <person name="Galperin M.Y."/>
            <person name="Jogler C."/>
        </authorList>
    </citation>
    <scope>NUCLEOTIDE SEQUENCE [LARGE SCALE GENOMIC DNA]</scope>
    <source>
        <strain evidence="2 3">Pan216</strain>
    </source>
</reference>
<proteinExistence type="predicted"/>
<protein>
    <submittedName>
        <fullName evidence="2">Uncharacterized protein</fullName>
    </submittedName>
</protein>